<sequence length="264" mass="30672">MPHLPANERLVTNEATVVALLLAGMGPFYFNNFCEYLDMPGLHQKTFNEIAKRFYSRNEILANKFLLKLPLFVRREHIHQYHLYVNNNDIIDISVSFYSSWLKKSHKSLIRIGCVIDVLTGLIIDGHVCSLHCRTCAKSGEFVRRETPQRYRRWREEHIASSECTINFEGSPSMMEVKAVEVLWNRSVECHEMRYTRMGHQHVGHSGLSGNYGWADTTIGAGFAYLTNHLTMYLQDDPRQVSLRQAFLECFSKYKSTKSQEREE</sequence>
<reference evidence="2 3" key="1">
    <citation type="journal article" date="2021" name="Elife">
        <title>Chloroplast acquisition without the gene transfer in kleptoplastic sea slugs, Plakobranchus ocellatus.</title>
        <authorList>
            <person name="Maeda T."/>
            <person name="Takahashi S."/>
            <person name="Yoshida T."/>
            <person name="Shimamura S."/>
            <person name="Takaki Y."/>
            <person name="Nagai Y."/>
            <person name="Toyoda A."/>
            <person name="Suzuki Y."/>
            <person name="Arimoto A."/>
            <person name="Ishii H."/>
            <person name="Satoh N."/>
            <person name="Nishiyama T."/>
            <person name="Hasebe M."/>
            <person name="Maruyama T."/>
            <person name="Minagawa J."/>
            <person name="Obokata J."/>
            <person name="Shigenobu S."/>
        </authorList>
    </citation>
    <scope>NUCLEOTIDE SEQUENCE [LARGE SCALE GENOMIC DNA]</scope>
</reference>
<dbReference type="InterPro" id="IPR049012">
    <property type="entry name" value="Mutator_transp_dom"/>
</dbReference>
<accession>A0AAV4IIL3</accession>
<dbReference type="Pfam" id="PF20700">
    <property type="entry name" value="Mutator"/>
    <property type="match status" value="1"/>
</dbReference>
<dbReference type="InterPro" id="IPR012338">
    <property type="entry name" value="Beta-lactam/transpept-like"/>
</dbReference>
<evidence type="ECO:0000313" key="3">
    <source>
        <dbReference type="Proteomes" id="UP000762676"/>
    </source>
</evidence>
<name>A0AAV4IIL3_9GAST</name>
<gene>
    <name evidence="2" type="ORF">ElyMa_004802300</name>
</gene>
<proteinExistence type="predicted"/>
<comment type="caution">
    <text evidence="2">The sequence shown here is derived from an EMBL/GenBank/DDBJ whole genome shotgun (WGS) entry which is preliminary data.</text>
</comment>
<feature type="domain" description="Mutator-like transposase" evidence="1">
    <location>
        <begin position="9"/>
        <end position="197"/>
    </location>
</feature>
<evidence type="ECO:0000313" key="2">
    <source>
        <dbReference type="EMBL" id="GFS10199.1"/>
    </source>
</evidence>
<dbReference type="Proteomes" id="UP000762676">
    <property type="component" value="Unassembled WGS sequence"/>
</dbReference>
<keyword evidence="3" id="KW-1185">Reference proteome</keyword>
<evidence type="ECO:0000259" key="1">
    <source>
        <dbReference type="Pfam" id="PF20700"/>
    </source>
</evidence>
<organism evidence="2 3">
    <name type="scientific">Elysia marginata</name>
    <dbReference type="NCBI Taxonomy" id="1093978"/>
    <lineage>
        <taxon>Eukaryota</taxon>
        <taxon>Metazoa</taxon>
        <taxon>Spiralia</taxon>
        <taxon>Lophotrochozoa</taxon>
        <taxon>Mollusca</taxon>
        <taxon>Gastropoda</taxon>
        <taxon>Heterobranchia</taxon>
        <taxon>Euthyneura</taxon>
        <taxon>Panpulmonata</taxon>
        <taxon>Sacoglossa</taxon>
        <taxon>Placobranchoidea</taxon>
        <taxon>Plakobranchidae</taxon>
        <taxon>Elysia</taxon>
    </lineage>
</organism>
<dbReference type="EMBL" id="BMAT01009626">
    <property type="protein sequence ID" value="GFS10199.1"/>
    <property type="molecule type" value="Genomic_DNA"/>
</dbReference>
<dbReference type="AlphaFoldDB" id="A0AAV4IIL3"/>
<protein>
    <recommendedName>
        <fullName evidence="1">Mutator-like transposase domain-containing protein</fullName>
    </recommendedName>
</protein>
<dbReference type="Gene3D" id="3.40.710.10">
    <property type="entry name" value="DD-peptidase/beta-lactamase superfamily"/>
    <property type="match status" value="1"/>
</dbReference>